<evidence type="ECO:0000256" key="1">
    <source>
        <dbReference type="SAM" id="MobiDB-lite"/>
    </source>
</evidence>
<dbReference type="AlphaFoldDB" id="A0A498R095"/>
<evidence type="ECO:0000256" key="2">
    <source>
        <dbReference type="SAM" id="SignalP"/>
    </source>
</evidence>
<keyword evidence="2" id="KW-0732">Signal</keyword>
<proteinExistence type="predicted"/>
<accession>A0A498R095</accession>
<dbReference type="EMBL" id="UPHU01000001">
    <property type="protein sequence ID" value="VBA55747.1"/>
    <property type="molecule type" value="Genomic_DNA"/>
</dbReference>
<feature type="region of interest" description="Disordered" evidence="1">
    <location>
        <begin position="46"/>
        <end position="84"/>
    </location>
</feature>
<dbReference type="RefSeq" id="WP_136624765.1">
    <property type="nucleotide sequence ID" value="NZ_UPHU01000001.1"/>
</dbReference>
<feature type="chain" id="PRO_5019721563" evidence="2">
    <location>
        <begin position="21"/>
        <end position="223"/>
    </location>
</feature>
<feature type="compositionally biased region" description="Polar residues" evidence="1">
    <location>
        <begin position="46"/>
        <end position="65"/>
    </location>
</feature>
<sequence>MALGALALTGGLATAVHATADSSTTDVGRLAITLTAHDGFKLDTCTNDNTSNTISNGTDYSATAPTTSQDTTGNSTTTNTEQNVTTGPTVAQYNTDFIGSGSYENYNPSYYNDDVGLANPFASGPYPTDDSTTDLIELGVIQNNENDIPINVIRDEDNGANNAGVGINLGGGDEVDPWFGSAGWFIEEVFGGGGVNNNNDSSLTPDGNEYINYDTDTDTDTDG</sequence>
<feature type="region of interest" description="Disordered" evidence="1">
    <location>
        <begin position="196"/>
        <end position="223"/>
    </location>
</feature>
<evidence type="ECO:0000313" key="4">
    <source>
        <dbReference type="Proteomes" id="UP000268285"/>
    </source>
</evidence>
<evidence type="ECO:0000313" key="3">
    <source>
        <dbReference type="EMBL" id="VBA55747.1"/>
    </source>
</evidence>
<gene>
    <name evidence="3" type="ORF">LAUMK142_05234</name>
</gene>
<reference evidence="3 4" key="1">
    <citation type="submission" date="2018-09" db="EMBL/GenBank/DDBJ databases">
        <authorList>
            <person name="Tagini F."/>
        </authorList>
    </citation>
    <scope>NUCLEOTIDE SEQUENCE [LARGE SCALE GENOMIC DNA]</scope>
    <source>
        <strain evidence="3 4">MK142</strain>
    </source>
</reference>
<keyword evidence="4" id="KW-1185">Reference proteome</keyword>
<name>A0A498R095_9MYCO</name>
<feature type="signal peptide" evidence="2">
    <location>
        <begin position="1"/>
        <end position="20"/>
    </location>
</feature>
<feature type="compositionally biased region" description="Low complexity" evidence="1">
    <location>
        <begin position="66"/>
        <end position="84"/>
    </location>
</feature>
<protein>
    <submittedName>
        <fullName evidence="3">Uncharacterized protein</fullName>
    </submittedName>
</protein>
<organism evidence="3 4">
    <name type="scientific">Mycobacterium pseudokansasii</name>
    <dbReference type="NCBI Taxonomy" id="2341080"/>
    <lineage>
        <taxon>Bacteria</taxon>
        <taxon>Bacillati</taxon>
        <taxon>Actinomycetota</taxon>
        <taxon>Actinomycetes</taxon>
        <taxon>Mycobacteriales</taxon>
        <taxon>Mycobacteriaceae</taxon>
        <taxon>Mycobacterium</taxon>
    </lineage>
</organism>
<dbReference type="Proteomes" id="UP000268285">
    <property type="component" value="Unassembled WGS sequence"/>
</dbReference>